<accession>A0A0F7TK45</accession>
<dbReference type="AlphaFoldDB" id="A0A0F7TK45"/>
<organism evidence="1 2">
    <name type="scientific">Penicillium brasilianum</name>
    <dbReference type="NCBI Taxonomy" id="104259"/>
    <lineage>
        <taxon>Eukaryota</taxon>
        <taxon>Fungi</taxon>
        <taxon>Dikarya</taxon>
        <taxon>Ascomycota</taxon>
        <taxon>Pezizomycotina</taxon>
        <taxon>Eurotiomycetes</taxon>
        <taxon>Eurotiomycetidae</taxon>
        <taxon>Eurotiales</taxon>
        <taxon>Aspergillaceae</taxon>
        <taxon>Penicillium</taxon>
    </lineage>
</organism>
<dbReference type="Proteomes" id="UP000042958">
    <property type="component" value="Unassembled WGS sequence"/>
</dbReference>
<reference evidence="2" key="1">
    <citation type="journal article" date="2015" name="Genome Announc.">
        <title>Draft genome sequence of the fungus Penicillium brasilianum MG11.</title>
        <authorList>
            <person name="Horn F."/>
            <person name="Linde J."/>
            <person name="Mattern D.J."/>
            <person name="Walther G."/>
            <person name="Guthke R."/>
            <person name="Brakhage A.A."/>
            <person name="Valiante V."/>
        </authorList>
    </citation>
    <scope>NUCLEOTIDE SEQUENCE [LARGE SCALE GENOMIC DNA]</scope>
    <source>
        <strain evidence="2">MG11</strain>
    </source>
</reference>
<proteinExistence type="predicted"/>
<dbReference type="EMBL" id="CDHK01000002">
    <property type="protein sequence ID" value="CEJ55393.1"/>
    <property type="molecule type" value="Genomic_DNA"/>
</dbReference>
<name>A0A0F7TK45_PENBI</name>
<evidence type="ECO:0000313" key="1">
    <source>
        <dbReference type="EMBL" id="CEJ55393.1"/>
    </source>
</evidence>
<dbReference type="OrthoDB" id="10000533at2759"/>
<gene>
    <name evidence="1" type="ORF">PMG11_01656</name>
</gene>
<dbReference type="PANTHER" id="PTHR34724:SF2">
    <property type="entry name" value="OS12G0596101 PROTEIN"/>
    <property type="match status" value="1"/>
</dbReference>
<evidence type="ECO:0000313" key="2">
    <source>
        <dbReference type="Proteomes" id="UP000042958"/>
    </source>
</evidence>
<keyword evidence="2" id="KW-1185">Reference proteome</keyword>
<sequence length="56" mass="6184">MCMKAHCSTCNKVTWWGCGNHIPSVMDSIPESERCTCTPQVEREGKKYPPKAAKAG</sequence>
<dbReference type="PANTHER" id="PTHR34724">
    <property type="entry name" value="OS12G0596101 PROTEIN"/>
    <property type="match status" value="1"/>
</dbReference>
<protein>
    <submittedName>
        <fullName evidence="1">Uncharacterized protein</fullName>
    </submittedName>
</protein>